<keyword evidence="3" id="KW-1185">Reference proteome</keyword>
<feature type="region of interest" description="Disordered" evidence="1">
    <location>
        <begin position="1"/>
        <end position="45"/>
    </location>
</feature>
<dbReference type="AlphaFoldDB" id="A0AAV7M5I3"/>
<gene>
    <name evidence="2" type="ORF">NDU88_003939</name>
</gene>
<sequence>MTSAAHRAREQGKAPGHEYHIGPWQVSGDRERGHVTAHPHQETDRVRGVLYPRLKSQVAHSATVTTYETEGERVHLNYEEDSLEEAELVEDERQDRKGRKKNGGHREEK</sequence>
<proteinExistence type="predicted"/>
<comment type="caution">
    <text evidence="2">The sequence shown here is derived from an EMBL/GenBank/DDBJ whole genome shotgun (WGS) entry which is preliminary data.</text>
</comment>
<dbReference type="EMBL" id="JANPWB010000014">
    <property type="protein sequence ID" value="KAJ1098832.1"/>
    <property type="molecule type" value="Genomic_DNA"/>
</dbReference>
<reference evidence="2" key="1">
    <citation type="journal article" date="2022" name="bioRxiv">
        <title>Sequencing and chromosome-scale assembly of the giantPleurodeles waltlgenome.</title>
        <authorList>
            <person name="Brown T."/>
            <person name="Elewa A."/>
            <person name="Iarovenko S."/>
            <person name="Subramanian E."/>
            <person name="Araus A.J."/>
            <person name="Petzold A."/>
            <person name="Susuki M."/>
            <person name="Suzuki K.-i.T."/>
            <person name="Hayashi T."/>
            <person name="Toyoda A."/>
            <person name="Oliveira C."/>
            <person name="Osipova E."/>
            <person name="Leigh N.D."/>
            <person name="Simon A."/>
            <person name="Yun M.H."/>
        </authorList>
    </citation>
    <scope>NUCLEOTIDE SEQUENCE</scope>
    <source>
        <strain evidence="2">20211129_DDA</strain>
        <tissue evidence="2">Liver</tissue>
    </source>
</reference>
<evidence type="ECO:0000256" key="1">
    <source>
        <dbReference type="SAM" id="MobiDB-lite"/>
    </source>
</evidence>
<protein>
    <submittedName>
        <fullName evidence="2">Uncharacterized protein</fullName>
    </submittedName>
</protein>
<feature type="region of interest" description="Disordered" evidence="1">
    <location>
        <begin position="60"/>
        <end position="109"/>
    </location>
</feature>
<feature type="compositionally biased region" description="Basic and acidic residues" evidence="1">
    <location>
        <begin position="28"/>
        <end position="45"/>
    </location>
</feature>
<evidence type="ECO:0000313" key="2">
    <source>
        <dbReference type="EMBL" id="KAJ1098832.1"/>
    </source>
</evidence>
<accession>A0AAV7M5I3</accession>
<feature type="compositionally biased region" description="Acidic residues" evidence="1">
    <location>
        <begin position="79"/>
        <end position="92"/>
    </location>
</feature>
<name>A0AAV7M5I3_PLEWA</name>
<evidence type="ECO:0000313" key="3">
    <source>
        <dbReference type="Proteomes" id="UP001066276"/>
    </source>
</evidence>
<dbReference type="Proteomes" id="UP001066276">
    <property type="component" value="Chromosome 10"/>
</dbReference>
<feature type="compositionally biased region" description="Basic and acidic residues" evidence="1">
    <location>
        <begin position="7"/>
        <end position="20"/>
    </location>
</feature>
<organism evidence="2 3">
    <name type="scientific">Pleurodeles waltl</name>
    <name type="common">Iberian ribbed newt</name>
    <dbReference type="NCBI Taxonomy" id="8319"/>
    <lineage>
        <taxon>Eukaryota</taxon>
        <taxon>Metazoa</taxon>
        <taxon>Chordata</taxon>
        <taxon>Craniata</taxon>
        <taxon>Vertebrata</taxon>
        <taxon>Euteleostomi</taxon>
        <taxon>Amphibia</taxon>
        <taxon>Batrachia</taxon>
        <taxon>Caudata</taxon>
        <taxon>Salamandroidea</taxon>
        <taxon>Salamandridae</taxon>
        <taxon>Pleurodelinae</taxon>
        <taxon>Pleurodeles</taxon>
    </lineage>
</organism>